<name>A0A016WWN7_9BILA</name>
<evidence type="ECO:0000313" key="3">
    <source>
        <dbReference type="Proteomes" id="UP000024635"/>
    </source>
</evidence>
<dbReference type="OrthoDB" id="10565446at2759"/>
<protein>
    <submittedName>
        <fullName evidence="2">Uncharacterized protein</fullName>
    </submittedName>
</protein>
<feature type="transmembrane region" description="Helical" evidence="1">
    <location>
        <begin position="7"/>
        <end position="28"/>
    </location>
</feature>
<accession>A0A016WWN7</accession>
<comment type="caution">
    <text evidence="2">The sequence shown here is derived from an EMBL/GenBank/DDBJ whole genome shotgun (WGS) entry which is preliminary data.</text>
</comment>
<dbReference type="EMBL" id="JARK01000073">
    <property type="protein sequence ID" value="EYC44050.1"/>
    <property type="molecule type" value="Genomic_DNA"/>
</dbReference>
<evidence type="ECO:0000313" key="2">
    <source>
        <dbReference type="EMBL" id="EYC44050.1"/>
    </source>
</evidence>
<sequence>MCHPSRFFGFLTSCSFGTSTFILCHFIQCHFIVQEITRQKRSIAKKFSTKNEITSLKSEYTSEWIRKNEDFFSTFSLEYEPAYACEIIRLTDDLFSEVQSSKPCNFDSSLKAFIPKSPEDNSMINHEATATSPFADVNDRYSMTCRNQNSVTKYMITIPTVHIESDFKTTFYAFLVCNLYFERKRKKRGKHFWQ</sequence>
<gene>
    <name evidence="2" type="primary">Acey_s0473.g2094</name>
    <name evidence="2" type="ORF">Y032_0473g2094</name>
</gene>
<organism evidence="2 3">
    <name type="scientific">Ancylostoma ceylanicum</name>
    <dbReference type="NCBI Taxonomy" id="53326"/>
    <lineage>
        <taxon>Eukaryota</taxon>
        <taxon>Metazoa</taxon>
        <taxon>Ecdysozoa</taxon>
        <taxon>Nematoda</taxon>
        <taxon>Chromadorea</taxon>
        <taxon>Rhabditida</taxon>
        <taxon>Rhabditina</taxon>
        <taxon>Rhabditomorpha</taxon>
        <taxon>Strongyloidea</taxon>
        <taxon>Ancylostomatidae</taxon>
        <taxon>Ancylostomatinae</taxon>
        <taxon>Ancylostoma</taxon>
    </lineage>
</organism>
<dbReference type="Proteomes" id="UP000024635">
    <property type="component" value="Unassembled WGS sequence"/>
</dbReference>
<proteinExistence type="predicted"/>
<keyword evidence="1" id="KW-1133">Transmembrane helix</keyword>
<dbReference type="AlphaFoldDB" id="A0A016WWN7"/>
<keyword evidence="1" id="KW-0472">Membrane</keyword>
<keyword evidence="3" id="KW-1185">Reference proteome</keyword>
<keyword evidence="1" id="KW-0812">Transmembrane</keyword>
<evidence type="ECO:0000256" key="1">
    <source>
        <dbReference type="SAM" id="Phobius"/>
    </source>
</evidence>
<reference evidence="3" key="1">
    <citation type="journal article" date="2015" name="Nat. Genet.">
        <title>The genome and transcriptome of the zoonotic hookworm Ancylostoma ceylanicum identify infection-specific gene families.</title>
        <authorList>
            <person name="Schwarz E.M."/>
            <person name="Hu Y."/>
            <person name="Antoshechkin I."/>
            <person name="Miller M.M."/>
            <person name="Sternberg P.W."/>
            <person name="Aroian R.V."/>
        </authorList>
    </citation>
    <scope>NUCLEOTIDE SEQUENCE</scope>
    <source>
        <strain evidence="3">HY135</strain>
    </source>
</reference>